<proteinExistence type="predicted"/>
<feature type="region of interest" description="Disordered" evidence="1">
    <location>
        <begin position="18"/>
        <end position="40"/>
    </location>
</feature>
<gene>
    <name evidence="2" type="ORF">HNV28_15985</name>
</gene>
<organism evidence="2 3">
    <name type="scientific">Myxococcus xanthus</name>
    <dbReference type="NCBI Taxonomy" id="34"/>
    <lineage>
        <taxon>Bacteria</taxon>
        <taxon>Pseudomonadati</taxon>
        <taxon>Myxococcota</taxon>
        <taxon>Myxococcia</taxon>
        <taxon>Myxococcales</taxon>
        <taxon>Cystobacterineae</taxon>
        <taxon>Myxococcaceae</taxon>
        <taxon>Myxococcus</taxon>
    </lineage>
</organism>
<sequence length="74" mass="7350">MLTLRVLVGQCVPGCGQRGAAGGAPGDAAPAGQQQSGHLGVKDEHVQRVGAVGAGNARADELRDEGLYAGPCRA</sequence>
<feature type="compositionally biased region" description="Low complexity" evidence="1">
    <location>
        <begin position="26"/>
        <end position="37"/>
    </location>
</feature>
<dbReference type="RefSeq" id="WP_171442067.1">
    <property type="nucleotide sequence ID" value="NZ_JABFNS010000041.1"/>
</dbReference>
<comment type="caution">
    <text evidence="2">The sequence shown here is derived from an EMBL/GenBank/DDBJ whole genome shotgun (WGS) entry which is preliminary data.</text>
</comment>
<dbReference type="EMBL" id="JABFNT010000045">
    <property type="protein sequence ID" value="NOJ79823.1"/>
    <property type="molecule type" value="Genomic_DNA"/>
</dbReference>
<reference evidence="2 3" key="1">
    <citation type="submission" date="2020-05" db="EMBL/GenBank/DDBJ databases">
        <authorList>
            <person name="Whitworth D."/>
        </authorList>
    </citation>
    <scope>NUCLEOTIDE SEQUENCE [LARGE SCALE GENOMIC DNA]</scope>
    <source>
        <strain evidence="2 3">AM005</strain>
    </source>
</reference>
<name>A0A7Y4IIB9_MYXXA</name>
<accession>A0A7Y4IIB9</accession>
<dbReference type="Proteomes" id="UP000533080">
    <property type="component" value="Unassembled WGS sequence"/>
</dbReference>
<evidence type="ECO:0000256" key="1">
    <source>
        <dbReference type="SAM" id="MobiDB-lite"/>
    </source>
</evidence>
<protein>
    <submittedName>
        <fullName evidence="2">Uncharacterized protein</fullName>
    </submittedName>
</protein>
<dbReference type="AlphaFoldDB" id="A0A7Y4IIB9"/>
<evidence type="ECO:0000313" key="2">
    <source>
        <dbReference type="EMBL" id="NOJ79823.1"/>
    </source>
</evidence>
<evidence type="ECO:0000313" key="3">
    <source>
        <dbReference type="Proteomes" id="UP000533080"/>
    </source>
</evidence>